<keyword evidence="1" id="KW-0547">Nucleotide-binding</keyword>
<comment type="caution">
    <text evidence="4">The sequence shown here is derived from an EMBL/GenBank/DDBJ whole genome shotgun (WGS) entry which is preliminary data.</text>
</comment>
<keyword evidence="4" id="KW-0808">Transferase</keyword>
<evidence type="ECO:0000313" key="5">
    <source>
        <dbReference type="Proteomes" id="UP000072660"/>
    </source>
</evidence>
<sequence>MSTRLPLLNAWLGASLPAVFAREHWGAVPSGELCAIGSDASFRRYFRWQGGGRRLIVMDAPPAQEDGRPFVRMAEVLRRAGVHVPKVLAADLNQGFLLLDDLGEQTYLEVLNQDNADGLFEDALQSLLLIQRAPVSEDWPVYDAALLLRELQLFPDWYLGRHLGTSLTAAQQGAWQRICNLLIENALAQPKVLVHRDYMPRNLIPSSPNPGVLDFQDAVLGPLSYDVTCLFKDAFISWPEAKIESWLKRYWTQAKQAGIAVPSVFADFQRDSDLIGVQRHLKVIGIFSRIAYRDGKPRYLTDLPRFFNYLQEVLARRPELAELKDLLADLPAAPEGQP</sequence>
<dbReference type="PANTHER" id="PTHR33540:SF1">
    <property type="entry name" value="N-ACETYLMURAMATE_N-ACETYLGLUCOSAMINE KINASE"/>
    <property type="match status" value="1"/>
</dbReference>
<dbReference type="AlphaFoldDB" id="A0A139SHH1"/>
<gene>
    <name evidence="4" type="ORF">AXE65_07840</name>
</gene>
<reference evidence="4 5" key="1">
    <citation type="submission" date="2016-02" db="EMBL/GenBank/DDBJ databases">
        <authorList>
            <person name="Wen L."/>
            <person name="He K."/>
            <person name="Yang H."/>
        </authorList>
    </citation>
    <scope>NUCLEOTIDE SEQUENCE [LARGE SCALE GENOMIC DNA]</scope>
    <source>
        <strain evidence="4 5">CV58</strain>
    </source>
</reference>
<dbReference type="OrthoDB" id="9809275at2"/>
<keyword evidence="2" id="KW-0067">ATP-binding</keyword>
<dbReference type="RefSeq" id="WP_068393332.1">
    <property type="nucleotide sequence ID" value="NZ_LSZO01000220.1"/>
</dbReference>
<protein>
    <submittedName>
        <fullName evidence="4">Aminoglycoside phosphotransferase</fullName>
    </submittedName>
</protein>
<dbReference type="PANTHER" id="PTHR33540">
    <property type="entry name" value="TRNA THREONYLCARBAMOYLADENOSINE BIOSYNTHESIS PROTEIN TSAE"/>
    <property type="match status" value="1"/>
</dbReference>
<dbReference type="GO" id="GO:0016740">
    <property type="term" value="F:transferase activity"/>
    <property type="evidence" value="ECO:0007669"/>
    <property type="project" value="UniProtKB-KW"/>
</dbReference>
<name>A0A139SHH1_9GAMM</name>
<dbReference type="Gene3D" id="3.90.1200.10">
    <property type="match status" value="1"/>
</dbReference>
<evidence type="ECO:0000256" key="2">
    <source>
        <dbReference type="ARBA" id="ARBA00022840"/>
    </source>
</evidence>
<dbReference type="SUPFAM" id="SSF56112">
    <property type="entry name" value="Protein kinase-like (PK-like)"/>
    <property type="match status" value="1"/>
</dbReference>
<organism evidence="4 5">
    <name type="scientific">Ventosimonas gracilis</name>
    <dbReference type="NCBI Taxonomy" id="1680762"/>
    <lineage>
        <taxon>Bacteria</taxon>
        <taxon>Pseudomonadati</taxon>
        <taxon>Pseudomonadota</taxon>
        <taxon>Gammaproteobacteria</taxon>
        <taxon>Pseudomonadales</taxon>
        <taxon>Ventosimonadaceae</taxon>
        <taxon>Ventosimonas</taxon>
    </lineage>
</organism>
<evidence type="ECO:0000256" key="1">
    <source>
        <dbReference type="ARBA" id="ARBA00022741"/>
    </source>
</evidence>
<dbReference type="Gene3D" id="3.30.200.20">
    <property type="entry name" value="Phosphorylase Kinase, domain 1"/>
    <property type="match status" value="1"/>
</dbReference>
<dbReference type="Proteomes" id="UP000072660">
    <property type="component" value="Unassembled WGS sequence"/>
</dbReference>
<dbReference type="InterPro" id="IPR011009">
    <property type="entry name" value="Kinase-like_dom_sf"/>
</dbReference>
<dbReference type="Pfam" id="PF01636">
    <property type="entry name" value="APH"/>
    <property type="match status" value="1"/>
</dbReference>
<proteinExistence type="predicted"/>
<keyword evidence="5" id="KW-1185">Reference proteome</keyword>
<dbReference type="GO" id="GO:0005524">
    <property type="term" value="F:ATP binding"/>
    <property type="evidence" value="ECO:0007669"/>
    <property type="project" value="UniProtKB-KW"/>
</dbReference>
<feature type="domain" description="Aminoglycoside phosphotransferase" evidence="3">
    <location>
        <begin position="33"/>
        <end position="255"/>
    </location>
</feature>
<dbReference type="EMBL" id="LSZO01000220">
    <property type="protein sequence ID" value="KXU33930.1"/>
    <property type="molecule type" value="Genomic_DNA"/>
</dbReference>
<dbReference type="InterPro" id="IPR002575">
    <property type="entry name" value="Aminoglycoside_PTrfase"/>
</dbReference>
<dbReference type="FunFam" id="3.90.1200.10:FF:000017">
    <property type="entry name" value="Aminoglycoside phosphotransferase"/>
    <property type="match status" value="1"/>
</dbReference>
<evidence type="ECO:0000259" key="3">
    <source>
        <dbReference type="Pfam" id="PF01636"/>
    </source>
</evidence>
<evidence type="ECO:0000313" key="4">
    <source>
        <dbReference type="EMBL" id="KXU33930.1"/>
    </source>
</evidence>
<accession>A0A139SHH1</accession>